<dbReference type="Gene3D" id="3.40.50.300">
    <property type="entry name" value="P-loop containing nucleotide triphosphate hydrolases"/>
    <property type="match status" value="1"/>
</dbReference>
<dbReference type="AlphaFoldDB" id="A0A7X0H527"/>
<dbReference type="SUPFAM" id="SSF49879">
    <property type="entry name" value="SMAD/FHA domain"/>
    <property type="match status" value="1"/>
</dbReference>
<dbReference type="Gene3D" id="2.60.200.20">
    <property type="match status" value="1"/>
</dbReference>
<dbReference type="InterPro" id="IPR027417">
    <property type="entry name" value="P-loop_NTPase"/>
</dbReference>
<dbReference type="Pfam" id="PF00498">
    <property type="entry name" value="FHA"/>
    <property type="match status" value="1"/>
</dbReference>
<dbReference type="PROSITE" id="PS50006">
    <property type="entry name" value="FHA_DOMAIN"/>
    <property type="match status" value="1"/>
</dbReference>
<dbReference type="GO" id="GO:0005524">
    <property type="term" value="F:ATP binding"/>
    <property type="evidence" value="ECO:0007669"/>
    <property type="project" value="UniProtKB-KW"/>
</dbReference>
<evidence type="ECO:0000259" key="5">
    <source>
        <dbReference type="PROSITE" id="PS50006"/>
    </source>
</evidence>
<dbReference type="PROSITE" id="PS00662">
    <property type="entry name" value="T2SP_E"/>
    <property type="match status" value="1"/>
</dbReference>
<dbReference type="GO" id="GO:0016887">
    <property type="term" value="F:ATP hydrolysis activity"/>
    <property type="evidence" value="ECO:0007669"/>
    <property type="project" value="TreeGrafter"/>
</dbReference>
<dbReference type="SUPFAM" id="SSF52540">
    <property type="entry name" value="P-loop containing nucleoside triphosphate hydrolases"/>
    <property type="match status" value="1"/>
</dbReference>
<dbReference type="EMBL" id="JACHGY010000001">
    <property type="protein sequence ID" value="MBB6429431.1"/>
    <property type="molecule type" value="Genomic_DNA"/>
</dbReference>
<dbReference type="PANTHER" id="PTHR30258:SF2">
    <property type="entry name" value="COMG OPERON PROTEIN 1"/>
    <property type="match status" value="1"/>
</dbReference>
<comment type="caution">
    <text evidence="6">The sequence shown here is derived from an EMBL/GenBank/DDBJ whole genome shotgun (WGS) entry which is preliminary data.</text>
</comment>
<comment type="similarity">
    <text evidence="1">Belongs to the GSP E family.</text>
</comment>
<dbReference type="InterPro" id="IPR003593">
    <property type="entry name" value="AAA+_ATPase"/>
</dbReference>
<evidence type="ECO:0000313" key="6">
    <source>
        <dbReference type="EMBL" id="MBB6429431.1"/>
    </source>
</evidence>
<dbReference type="CDD" id="cd01129">
    <property type="entry name" value="PulE-GspE-like"/>
    <property type="match status" value="1"/>
</dbReference>
<keyword evidence="3" id="KW-0067">ATP-binding</keyword>
<protein>
    <submittedName>
        <fullName evidence="6">General secretion pathway protein E</fullName>
    </submittedName>
</protein>
<dbReference type="Gene3D" id="3.30.450.90">
    <property type="match status" value="1"/>
</dbReference>
<keyword evidence="2" id="KW-0547">Nucleotide-binding</keyword>
<dbReference type="InterPro" id="IPR001482">
    <property type="entry name" value="T2SS/T4SS_dom"/>
</dbReference>
<evidence type="ECO:0000256" key="2">
    <source>
        <dbReference type="ARBA" id="ARBA00022741"/>
    </source>
</evidence>
<keyword evidence="7" id="KW-1185">Reference proteome</keyword>
<gene>
    <name evidence="6" type="ORF">HNQ40_001237</name>
</gene>
<name>A0A7X0H527_9BACT</name>
<dbReference type="SMART" id="SM00240">
    <property type="entry name" value="FHA"/>
    <property type="match status" value="1"/>
</dbReference>
<accession>A0A7X0H527</accession>
<dbReference type="InterPro" id="IPR008984">
    <property type="entry name" value="SMAD_FHA_dom_sf"/>
</dbReference>
<evidence type="ECO:0000256" key="3">
    <source>
        <dbReference type="ARBA" id="ARBA00022840"/>
    </source>
</evidence>
<dbReference type="GO" id="GO:0005886">
    <property type="term" value="C:plasma membrane"/>
    <property type="evidence" value="ECO:0007669"/>
    <property type="project" value="TreeGrafter"/>
</dbReference>
<dbReference type="PANTHER" id="PTHR30258">
    <property type="entry name" value="TYPE II SECRETION SYSTEM PROTEIN GSPE-RELATED"/>
    <property type="match status" value="1"/>
</dbReference>
<organism evidence="6 7">
    <name type="scientific">Algisphaera agarilytica</name>
    <dbReference type="NCBI Taxonomy" id="1385975"/>
    <lineage>
        <taxon>Bacteria</taxon>
        <taxon>Pseudomonadati</taxon>
        <taxon>Planctomycetota</taxon>
        <taxon>Phycisphaerae</taxon>
        <taxon>Phycisphaerales</taxon>
        <taxon>Phycisphaeraceae</taxon>
        <taxon>Algisphaera</taxon>
    </lineage>
</organism>
<dbReference type="Pfam" id="PF00437">
    <property type="entry name" value="T2SSE"/>
    <property type="match status" value="1"/>
</dbReference>
<dbReference type="RefSeq" id="WP_184677010.1">
    <property type="nucleotide sequence ID" value="NZ_JACHGY010000001.1"/>
</dbReference>
<feature type="region of interest" description="Disordered" evidence="4">
    <location>
        <begin position="155"/>
        <end position="179"/>
    </location>
</feature>
<feature type="domain" description="FHA" evidence="5">
    <location>
        <begin position="22"/>
        <end position="72"/>
    </location>
</feature>
<evidence type="ECO:0000256" key="4">
    <source>
        <dbReference type="SAM" id="MobiDB-lite"/>
    </source>
</evidence>
<dbReference type="SMART" id="SM00382">
    <property type="entry name" value="AAA"/>
    <property type="match status" value="1"/>
</dbReference>
<dbReference type="Proteomes" id="UP000541810">
    <property type="component" value="Unassembled WGS sequence"/>
</dbReference>
<proteinExistence type="inferred from homology"/>
<dbReference type="CDD" id="cd00060">
    <property type="entry name" value="FHA"/>
    <property type="match status" value="1"/>
</dbReference>
<feature type="region of interest" description="Disordered" evidence="4">
    <location>
        <begin position="105"/>
        <end position="136"/>
    </location>
</feature>
<sequence length="608" mass="65916">MPVLELISPHRTHRVSFNGARFVFGRDDACDATLDGDKLISRKHCEVVLYKGHYLVHDLQSRNGTLVNGKPIEAVKLADKGVFQVGQTYVRFFLTPESAKATPLAAYPENTTSSSQAPPKAAPKPRDPDDLQLADDDDEPVYDVAVLVEDDSAVVETTPTHNPPPPSIPGEAPDSATPQPGDVLKTIVDMARMGRDPGFGIESLSLLNARGQVVHEAGAALSDATESLAHLQLLTLGALRSGASDIHLEPKQYDALIRVRVDGAMLDVCRLTAEQTKRLMSLIKILCDIDISRKSIIQEGHFSLAVPGRTIDYRVSFAPAMYGQKMVIRVLDPTQAPQQLADLDMPQFIQDKLASTSQQSTGTVLVCGPTGSGKTTTLYAVLRQIDAHVRNVLTIEDPIEYEIEHVTQIPVDTQEGHTFGNLLRTCLRQDPDVIVLGEIRDQDTAVTSMQAATTGHLVLSTVHSNDTVSTVLRLLDLGVEPYLIASTLNIVLAQRLVRRLCESCKKPVTPTEQDRLRLGLAESEDVTIYSPVGCDACFGTGYAGRVGVFELLDATDAIRDVILSNPNLVDLRQALAGTGFRSLKDHAIERVLSGVTSIDDAHRTVGLG</sequence>
<evidence type="ECO:0000256" key="1">
    <source>
        <dbReference type="ARBA" id="ARBA00006611"/>
    </source>
</evidence>
<evidence type="ECO:0000313" key="7">
    <source>
        <dbReference type="Proteomes" id="UP000541810"/>
    </source>
</evidence>
<dbReference type="InterPro" id="IPR000253">
    <property type="entry name" value="FHA_dom"/>
</dbReference>
<reference evidence="6 7" key="1">
    <citation type="submission" date="2020-08" db="EMBL/GenBank/DDBJ databases">
        <title>Genomic Encyclopedia of Type Strains, Phase IV (KMG-IV): sequencing the most valuable type-strain genomes for metagenomic binning, comparative biology and taxonomic classification.</title>
        <authorList>
            <person name="Goeker M."/>
        </authorList>
    </citation>
    <scope>NUCLEOTIDE SEQUENCE [LARGE SCALE GENOMIC DNA]</scope>
    <source>
        <strain evidence="6 7">DSM 103725</strain>
    </source>
</reference>